<keyword evidence="1" id="KW-0812">Transmembrane</keyword>
<feature type="transmembrane region" description="Helical" evidence="1">
    <location>
        <begin position="167"/>
        <end position="185"/>
    </location>
</feature>
<protein>
    <submittedName>
        <fullName evidence="2">Membrane protein</fullName>
    </submittedName>
</protein>
<dbReference type="InterPro" id="IPR056918">
    <property type="entry name" value="8xMP"/>
</dbReference>
<comment type="caution">
    <text evidence="2">The sequence shown here is derived from an EMBL/GenBank/DDBJ whole genome shotgun (WGS) entry which is preliminary data.</text>
</comment>
<keyword evidence="1" id="KW-1133">Transmembrane helix</keyword>
<dbReference type="EMBL" id="JXQW01000004">
    <property type="protein sequence ID" value="KIQ06054.1"/>
    <property type="molecule type" value="Genomic_DNA"/>
</dbReference>
<feature type="transmembrane region" description="Helical" evidence="1">
    <location>
        <begin position="61"/>
        <end position="81"/>
    </location>
</feature>
<dbReference type="Proteomes" id="UP000032068">
    <property type="component" value="Unassembled WGS sequence"/>
</dbReference>
<feature type="transmembrane region" description="Helical" evidence="1">
    <location>
        <begin position="87"/>
        <end position="108"/>
    </location>
</feature>
<sequence length="191" mass="21529">MRNDVVVTAVSRIISSVGPTPEAEATDVSDSLMFGTPKERLDFYRREIQYETNLLADRTNAYLAAQSFLVIAYASSMANANPSWGDLFTLVVPALLALLGIISSLNAWPGIKASSAIIGHWHFKQEQLLRSEPKFGHAYDESPLFSEHESSDERYYKSLRFSLRSPWLFTIFWMVLGLFSLWLQLSSTAKL</sequence>
<proteinExistence type="predicted"/>
<keyword evidence="1" id="KW-0472">Membrane</keyword>
<dbReference type="AlphaFoldDB" id="A0A0D0L812"/>
<name>A0A0D0L812_9PSED</name>
<reference evidence="2 3" key="1">
    <citation type="submission" date="2014-12" db="EMBL/GenBank/DDBJ databases">
        <title>16Stimator: statistical estimation of ribosomal gene copy numbers from draft genome assemblies.</title>
        <authorList>
            <person name="Perisin M.A."/>
            <person name="Vetter M."/>
            <person name="Gilbert J.A."/>
            <person name="Bergelson J."/>
        </authorList>
    </citation>
    <scope>NUCLEOTIDE SEQUENCE [LARGE SCALE GENOMIC DNA]</scope>
    <source>
        <strain evidence="2 3">MEJ086</strain>
    </source>
</reference>
<dbReference type="Pfam" id="PF24838">
    <property type="entry name" value="8xMP"/>
    <property type="match status" value="1"/>
</dbReference>
<evidence type="ECO:0000313" key="2">
    <source>
        <dbReference type="EMBL" id="KIQ06054.1"/>
    </source>
</evidence>
<accession>A0A0D0L812</accession>
<evidence type="ECO:0000313" key="3">
    <source>
        <dbReference type="Proteomes" id="UP000032068"/>
    </source>
</evidence>
<gene>
    <name evidence="2" type="ORF">RU08_02355</name>
</gene>
<organism evidence="2 3">
    <name type="scientific">Pseudomonas fulva</name>
    <dbReference type="NCBI Taxonomy" id="47880"/>
    <lineage>
        <taxon>Bacteria</taxon>
        <taxon>Pseudomonadati</taxon>
        <taxon>Pseudomonadota</taxon>
        <taxon>Gammaproteobacteria</taxon>
        <taxon>Pseudomonadales</taxon>
        <taxon>Pseudomonadaceae</taxon>
        <taxon>Pseudomonas</taxon>
    </lineage>
</organism>
<evidence type="ECO:0000256" key="1">
    <source>
        <dbReference type="SAM" id="Phobius"/>
    </source>
</evidence>